<evidence type="ECO:0000313" key="2">
    <source>
        <dbReference type="EMBL" id="ACS41723.1"/>
    </source>
</evidence>
<keyword evidence="3" id="KW-1185">Reference proteome</keyword>
<dbReference type="STRING" id="272630.MexAM1_META1p4066"/>
<proteinExistence type="predicted"/>
<dbReference type="AlphaFoldDB" id="C5B1C2"/>
<dbReference type="EMBL" id="CP001510">
    <property type="protein sequence ID" value="ACS41723.1"/>
    <property type="molecule type" value="Genomic_DNA"/>
</dbReference>
<evidence type="ECO:0000313" key="3">
    <source>
        <dbReference type="Proteomes" id="UP000009081"/>
    </source>
</evidence>
<dbReference type="HOGENOM" id="CLU_2936281_0_0_5"/>
<feature type="transmembrane region" description="Helical" evidence="1">
    <location>
        <begin position="21"/>
        <end position="40"/>
    </location>
</feature>
<keyword evidence="1" id="KW-1133">Transmembrane helix</keyword>
<reference evidence="2 3" key="1">
    <citation type="journal article" date="2009" name="PLoS ONE">
        <title>Methylobacterium genome sequences: a reference blueprint to investigate microbial metabolism of C1 compounds from natural and industrial sources.</title>
        <authorList>
            <person name="Vuilleumier S."/>
            <person name="Chistoserdova L."/>
            <person name="Lee M.-C."/>
            <person name="Bringel F."/>
            <person name="Lajus A."/>
            <person name="Zhou Y."/>
            <person name="Gourion B."/>
            <person name="Barbe V."/>
            <person name="Chang J."/>
            <person name="Cruveiller S."/>
            <person name="Dossat C."/>
            <person name="Gillett W."/>
            <person name="Gruffaz C."/>
            <person name="Haugen E."/>
            <person name="Hourcade E."/>
            <person name="Levy R."/>
            <person name="Mangenot S."/>
            <person name="Muller E."/>
            <person name="Nadalig T."/>
            <person name="Pagni M."/>
            <person name="Penny C."/>
            <person name="Peyraud R."/>
            <person name="Robinson D.G."/>
            <person name="Roche D."/>
            <person name="Rouy Z."/>
            <person name="Saenampechek C."/>
            <person name="Salvignol G."/>
            <person name="Vallenet D."/>
            <person name="Wu Z."/>
            <person name="Marx C.J."/>
            <person name="Vorholt J.A."/>
            <person name="Olson M.V."/>
            <person name="Kaul R."/>
            <person name="Weissenbach J."/>
            <person name="Medigue C."/>
            <person name="Lidstrom M.E."/>
        </authorList>
    </citation>
    <scope>NUCLEOTIDE SEQUENCE [LARGE SCALE GENOMIC DNA]</scope>
    <source>
        <strain evidence="3">ATCC 14718 / DSM 1338 / JCM 2805 / NCIMB 9133 / AM1</strain>
    </source>
</reference>
<accession>C5B1C2</accession>
<dbReference type="Proteomes" id="UP000009081">
    <property type="component" value="Chromosome"/>
</dbReference>
<name>C5B1C2_METEA</name>
<sequence>MRLLRSAFFCNQAQYRPTMPRFSIFFCAAAALIAVYLWWWHLCGGETEDWGGPAVERQAQ</sequence>
<organism evidence="2 3">
    <name type="scientific">Methylorubrum extorquens (strain ATCC 14718 / DSM 1338 / JCM 2805 / NCIMB 9133 / AM1)</name>
    <name type="common">Methylobacterium extorquens</name>
    <dbReference type="NCBI Taxonomy" id="272630"/>
    <lineage>
        <taxon>Bacteria</taxon>
        <taxon>Pseudomonadati</taxon>
        <taxon>Pseudomonadota</taxon>
        <taxon>Alphaproteobacteria</taxon>
        <taxon>Hyphomicrobiales</taxon>
        <taxon>Methylobacteriaceae</taxon>
        <taxon>Methylorubrum</taxon>
    </lineage>
</organism>
<evidence type="ECO:0000256" key="1">
    <source>
        <dbReference type="SAM" id="Phobius"/>
    </source>
</evidence>
<gene>
    <name evidence="2" type="ordered locus">MexAM1_META1p4066</name>
</gene>
<protein>
    <submittedName>
        <fullName evidence="2">Uncharacterized protein</fullName>
    </submittedName>
</protein>
<dbReference type="KEGG" id="mea:Mex_1p4066"/>
<keyword evidence="1" id="KW-0812">Transmembrane</keyword>
<keyword evidence="1" id="KW-0472">Membrane</keyword>